<evidence type="ECO:0000313" key="2">
    <source>
        <dbReference type="EMBL" id="KUN32478.1"/>
    </source>
</evidence>
<dbReference type="Proteomes" id="UP000053398">
    <property type="component" value="Unassembled WGS sequence"/>
</dbReference>
<dbReference type="EMBL" id="LMWP01000002">
    <property type="protein sequence ID" value="KUN32478.1"/>
    <property type="molecule type" value="Genomic_DNA"/>
</dbReference>
<comment type="caution">
    <text evidence="2">The sequence shown here is derived from an EMBL/GenBank/DDBJ whole genome shotgun (WGS) entry which is preliminary data.</text>
</comment>
<organism evidence="2 3">
    <name type="scientific">Streptomyces corchorusii</name>
    <name type="common">Streptomyces chibaensis</name>
    <dbReference type="NCBI Taxonomy" id="1903"/>
    <lineage>
        <taxon>Bacteria</taxon>
        <taxon>Bacillati</taxon>
        <taxon>Actinomycetota</taxon>
        <taxon>Actinomycetes</taxon>
        <taxon>Kitasatosporales</taxon>
        <taxon>Streptomycetaceae</taxon>
        <taxon>Streptomyces</taxon>
    </lineage>
</organism>
<proteinExistence type="predicted"/>
<gene>
    <name evidence="2" type="ORF">AQJ11_02840</name>
</gene>
<protein>
    <submittedName>
        <fullName evidence="2">Uncharacterized protein</fullName>
    </submittedName>
</protein>
<reference evidence="2 3" key="1">
    <citation type="submission" date="2015-10" db="EMBL/GenBank/DDBJ databases">
        <title>Draft genome sequence of Streptomyces corchorusii DSM 40340, type strain for the species Streptomyces corchorusii.</title>
        <authorList>
            <person name="Ruckert C."/>
            <person name="Winkler A."/>
            <person name="Kalinowski J."/>
            <person name="Kampfer P."/>
            <person name="Glaeser S."/>
        </authorList>
    </citation>
    <scope>NUCLEOTIDE SEQUENCE [LARGE SCALE GENOMIC DNA]</scope>
    <source>
        <strain evidence="2 3">DSM 40340</strain>
    </source>
</reference>
<dbReference type="AlphaFoldDB" id="A0A101QM50"/>
<name>A0A101QM50_STRCK</name>
<evidence type="ECO:0000256" key="1">
    <source>
        <dbReference type="SAM" id="MobiDB-lite"/>
    </source>
</evidence>
<feature type="region of interest" description="Disordered" evidence="1">
    <location>
        <begin position="58"/>
        <end position="84"/>
    </location>
</feature>
<dbReference type="RefSeq" id="WP_059261689.1">
    <property type="nucleotide sequence ID" value="NZ_KQ948351.1"/>
</dbReference>
<accession>A0A101QM50</accession>
<evidence type="ECO:0000313" key="3">
    <source>
        <dbReference type="Proteomes" id="UP000053398"/>
    </source>
</evidence>
<keyword evidence="3" id="KW-1185">Reference proteome</keyword>
<sequence>MRITRLTPDQARALSEQLACTTALLRRVLDGIREMARQVTETFRSITAHLRQAGVIPPANRGLRWPNDRPAWASPYGPDPKGHR</sequence>